<keyword evidence="4" id="KW-0547">Nucleotide-binding</keyword>
<keyword evidence="3" id="KW-0813">Transport</keyword>
<dbReference type="Gene3D" id="3.40.50.300">
    <property type="entry name" value="P-loop containing nucleotide triphosphate hydrolases"/>
    <property type="match status" value="1"/>
</dbReference>
<dbReference type="GO" id="GO:0005524">
    <property type="term" value="F:ATP binding"/>
    <property type="evidence" value="ECO:0007669"/>
    <property type="project" value="UniProtKB-KW"/>
</dbReference>
<evidence type="ECO:0000256" key="4">
    <source>
        <dbReference type="ARBA" id="ARBA00022741"/>
    </source>
</evidence>
<dbReference type="SUPFAM" id="SSF52540">
    <property type="entry name" value="P-loop containing nucleoside triphosphate hydrolases"/>
    <property type="match status" value="1"/>
</dbReference>
<dbReference type="InterPro" id="IPR050319">
    <property type="entry name" value="ABC_transp_ATP-bind"/>
</dbReference>
<dbReference type="PANTHER" id="PTHR43776">
    <property type="entry name" value="TRANSPORT ATP-BINDING PROTEIN"/>
    <property type="match status" value="1"/>
</dbReference>
<organism evidence="8 9">
    <name type="scientific">Rhodovibrio sodomensis</name>
    <dbReference type="NCBI Taxonomy" id="1088"/>
    <lineage>
        <taxon>Bacteria</taxon>
        <taxon>Pseudomonadati</taxon>
        <taxon>Pseudomonadota</taxon>
        <taxon>Alphaproteobacteria</taxon>
        <taxon>Rhodospirillales</taxon>
        <taxon>Rhodovibrionaceae</taxon>
        <taxon>Rhodovibrio</taxon>
    </lineage>
</organism>
<dbReference type="NCBIfam" id="TIGR01727">
    <property type="entry name" value="oligo_HPY"/>
    <property type="match status" value="1"/>
</dbReference>
<reference evidence="8 9" key="1">
    <citation type="journal article" date="2020" name="Microorganisms">
        <title>Osmotic Adaptation and Compatible Solute Biosynthesis of Phototrophic Bacteria as Revealed from Genome Analyses.</title>
        <authorList>
            <person name="Imhoff J.F."/>
            <person name="Rahn T."/>
            <person name="Kunzel S."/>
            <person name="Keller A."/>
            <person name="Neulinger S.C."/>
        </authorList>
    </citation>
    <scope>NUCLEOTIDE SEQUENCE [LARGE SCALE GENOMIC DNA]</scope>
    <source>
        <strain evidence="8 9">DSM 9895</strain>
    </source>
</reference>
<dbReference type="InterPro" id="IPR003593">
    <property type="entry name" value="AAA+_ATPase"/>
</dbReference>
<evidence type="ECO:0000256" key="1">
    <source>
        <dbReference type="ARBA" id="ARBA00004417"/>
    </source>
</evidence>
<evidence type="ECO:0000313" key="8">
    <source>
        <dbReference type="EMBL" id="MBK1668151.1"/>
    </source>
</evidence>
<comment type="caution">
    <text evidence="8">The sequence shown here is derived from an EMBL/GenBank/DDBJ whole genome shotgun (WGS) entry which is preliminary data.</text>
</comment>
<protein>
    <submittedName>
        <fullName evidence="8">Peptide ABC transporter ATP-binding protein</fullName>
    </submittedName>
</protein>
<evidence type="ECO:0000256" key="6">
    <source>
        <dbReference type="SAM" id="MobiDB-lite"/>
    </source>
</evidence>
<dbReference type="Pfam" id="PF00005">
    <property type="entry name" value="ABC_tran"/>
    <property type="match status" value="1"/>
</dbReference>
<dbReference type="SMART" id="SM00382">
    <property type="entry name" value="AAA"/>
    <property type="match status" value="1"/>
</dbReference>
<dbReference type="InterPro" id="IPR003439">
    <property type="entry name" value="ABC_transporter-like_ATP-bd"/>
</dbReference>
<feature type="compositionally biased region" description="Basic and acidic residues" evidence="6">
    <location>
        <begin position="1"/>
        <end position="10"/>
    </location>
</feature>
<accession>A0ABS1DDZ0</accession>
<sequence>MSTKPDRSTKPEAAPAQPAATGRPDGDTSTPLLKLDELKTYFPLRGTFLDRLIGRESGWIKAVDGVSLDVKRGEVVGIVGESGSGKSTLGRTLLGLAPATSGAVTFDSRNVAALKEPQLRQLRLRMQLVFQDPHASLNPAMDLRTAIADPLKIHGITHDPDDLDRRVREVLEVVGLSPPERFLDNYPGELSGGQKQRAVLARALILNPDLLVLDEPVSMLDMSVRAKILSLLGRLKDELGLTYVYITHDLATAKFFCDRIAIMYLGRVVETGPPSAIYDDPKHPYTKALLRAIPDPDPSRHVPRDLPRGEVPDAVNPPLGCAFHPRCSMAYGPCGWEGRDLRELLERRWTRIPEEQYERERAVIGELARIDMPASRVEVPAGKGYQGGDVVELLETVRADAPNDPFWHGVHAIQAEDGHARVDFNTPHDPVLKQQGRVQVACHLWDPELAPRDGPAAASGGDGRDRAQQ</sequence>
<dbReference type="InterPro" id="IPR017871">
    <property type="entry name" value="ABC_transporter-like_CS"/>
</dbReference>
<evidence type="ECO:0000259" key="7">
    <source>
        <dbReference type="PROSITE" id="PS50893"/>
    </source>
</evidence>
<comment type="similarity">
    <text evidence="2">Belongs to the ABC transporter superfamily.</text>
</comment>
<dbReference type="InterPro" id="IPR013563">
    <property type="entry name" value="Oligopep_ABC_C"/>
</dbReference>
<keyword evidence="5 8" id="KW-0067">ATP-binding</keyword>
<evidence type="ECO:0000256" key="3">
    <source>
        <dbReference type="ARBA" id="ARBA00022448"/>
    </source>
</evidence>
<dbReference type="CDD" id="cd03257">
    <property type="entry name" value="ABC_NikE_OppD_transporters"/>
    <property type="match status" value="1"/>
</dbReference>
<dbReference type="PANTHER" id="PTHR43776:SF7">
    <property type="entry name" value="D,D-DIPEPTIDE TRANSPORT ATP-BINDING PROTEIN DDPF-RELATED"/>
    <property type="match status" value="1"/>
</dbReference>
<dbReference type="PROSITE" id="PS00211">
    <property type="entry name" value="ABC_TRANSPORTER_1"/>
    <property type="match status" value="1"/>
</dbReference>
<evidence type="ECO:0000256" key="2">
    <source>
        <dbReference type="ARBA" id="ARBA00005417"/>
    </source>
</evidence>
<feature type="region of interest" description="Disordered" evidence="6">
    <location>
        <begin position="448"/>
        <end position="469"/>
    </location>
</feature>
<dbReference type="Proteomes" id="UP001296873">
    <property type="component" value="Unassembled WGS sequence"/>
</dbReference>
<dbReference type="EMBL" id="NRRL01000017">
    <property type="protein sequence ID" value="MBK1668151.1"/>
    <property type="molecule type" value="Genomic_DNA"/>
</dbReference>
<proteinExistence type="inferred from homology"/>
<feature type="domain" description="ABC transporter" evidence="7">
    <location>
        <begin position="33"/>
        <end position="290"/>
    </location>
</feature>
<keyword evidence="9" id="KW-1185">Reference proteome</keyword>
<dbReference type="PROSITE" id="PS50893">
    <property type="entry name" value="ABC_TRANSPORTER_2"/>
    <property type="match status" value="1"/>
</dbReference>
<gene>
    <name evidence="8" type="ORF">CKO28_08890</name>
</gene>
<dbReference type="RefSeq" id="WP_200340322.1">
    <property type="nucleotide sequence ID" value="NZ_NRRL01000017.1"/>
</dbReference>
<name>A0ABS1DDZ0_9PROT</name>
<dbReference type="Pfam" id="PF08352">
    <property type="entry name" value="oligo_HPY"/>
    <property type="match status" value="1"/>
</dbReference>
<evidence type="ECO:0000313" key="9">
    <source>
        <dbReference type="Proteomes" id="UP001296873"/>
    </source>
</evidence>
<evidence type="ECO:0000256" key="5">
    <source>
        <dbReference type="ARBA" id="ARBA00022840"/>
    </source>
</evidence>
<dbReference type="InterPro" id="IPR027417">
    <property type="entry name" value="P-loop_NTPase"/>
</dbReference>
<comment type="subcellular location">
    <subcellularLocation>
        <location evidence="1">Cell inner membrane</location>
        <topology evidence="1">Peripheral membrane protein</topology>
    </subcellularLocation>
</comment>
<feature type="region of interest" description="Disordered" evidence="6">
    <location>
        <begin position="1"/>
        <end position="30"/>
    </location>
</feature>